<keyword evidence="4" id="KW-1185">Reference proteome</keyword>
<protein>
    <recommendedName>
        <fullName evidence="5">Cytochrome c domain-containing protein</fullName>
    </recommendedName>
</protein>
<evidence type="ECO:0000256" key="2">
    <source>
        <dbReference type="SAM" id="SignalP"/>
    </source>
</evidence>
<evidence type="ECO:0008006" key="5">
    <source>
        <dbReference type="Google" id="ProtNLM"/>
    </source>
</evidence>
<gene>
    <name evidence="3" type="ORF">ETAA1_51920</name>
</gene>
<name>A0A517Y0B4_9BACT</name>
<feature type="region of interest" description="Disordered" evidence="1">
    <location>
        <begin position="68"/>
        <end position="89"/>
    </location>
</feature>
<feature type="chain" id="PRO_5022077362" description="Cytochrome c domain-containing protein" evidence="2">
    <location>
        <begin position="24"/>
        <end position="239"/>
    </location>
</feature>
<organism evidence="3 4">
    <name type="scientific">Urbifossiella limnaea</name>
    <dbReference type="NCBI Taxonomy" id="2528023"/>
    <lineage>
        <taxon>Bacteria</taxon>
        <taxon>Pseudomonadati</taxon>
        <taxon>Planctomycetota</taxon>
        <taxon>Planctomycetia</taxon>
        <taxon>Gemmatales</taxon>
        <taxon>Gemmataceae</taxon>
        <taxon>Urbifossiella</taxon>
    </lineage>
</organism>
<dbReference type="OrthoDB" id="5984932at2"/>
<proteinExistence type="predicted"/>
<keyword evidence="2" id="KW-0732">Signal</keyword>
<reference evidence="3 4" key="1">
    <citation type="submission" date="2019-02" db="EMBL/GenBank/DDBJ databases">
        <title>Deep-cultivation of Planctomycetes and their phenomic and genomic characterization uncovers novel biology.</title>
        <authorList>
            <person name="Wiegand S."/>
            <person name="Jogler M."/>
            <person name="Boedeker C."/>
            <person name="Pinto D."/>
            <person name="Vollmers J."/>
            <person name="Rivas-Marin E."/>
            <person name="Kohn T."/>
            <person name="Peeters S.H."/>
            <person name="Heuer A."/>
            <person name="Rast P."/>
            <person name="Oberbeckmann S."/>
            <person name="Bunk B."/>
            <person name="Jeske O."/>
            <person name="Meyerdierks A."/>
            <person name="Storesund J.E."/>
            <person name="Kallscheuer N."/>
            <person name="Luecker S."/>
            <person name="Lage O.M."/>
            <person name="Pohl T."/>
            <person name="Merkel B.J."/>
            <person name="Hornburger P."/>
            <person name="Mueller R.-W."/>
            <person name="Bruemmer F."/>
            <person name="Labrenz M."/>
            <person name="Spormann A.M."/>
            <person name="Op den Camp H."/>
            <person name="Overmann J."/>
            <person name="Amann R."/>
            <person name="Jetten M.S.M."/>
            <person name="Mascher T."/>
            <person name="Medema M.H."/>
            <person name="Devos D.P."/>
            <person name="Kaster A.-K."/>
            <person name="Ovreas L."/>
            <person name="Rohde M."/>
            <person name="Galperin M.Y."/>
            <person name="Jogler C."/>
        </authorList>
    </citation>
    <scope>NUCLEOTIDE SEQUENCE [LARGE SCALE GENOMIC DNA]</scope>
    <source>
        <strain evidence="3 4">ETA_A1</strain>
    </source>
</reference>
<dbReference type="AlphaFoldDB" id="A0A517Y0B4"/>
<evidence type="ECO:0000313" key="3">
    <source>
        <dbReference type="EMBL" id="QDU23200.1"/>
    </source>
</evidence>
<feature type="signal peptide" evidence="2">
    <location>
        <begin position="1"/>
        <end position="23"/>
    </location>
</feature>
<dbReference type="KEGG" id="uli:ETAA1_51920"/>
<sequence precursor="true">MTAPVRIGLLAALAVLVGGAAPAAPEPAATEPTKQERASLAYLHRHTVKLFIDQSGFGFSRMEPPLTDVLGPPKSAADQPSGTAVGPQPDPIVIVAAKGAKGAKDERPAHFSFAKAAARGVVFFPPPAPKKAWVLKDVQLVGLVKNPEPVVYLTGGGMKTEKEVKTRRPDAFETRALEVIRGGGDLVQAEKANGAMRAVSGVYAGRQCLRCHERPGEMLGAFTYRLAVEDAPAAGTVRP</sequence>
<evidence type="ECO:0000313" key="4">
    <source>
        <dbReference type="Proteomes" id="UP000319576"/>
    </source>
</evidence>
<evidence type="ECO:0000256" key="1">
    <source>
        <dbReference type="SAM" id="MobiDB-lite"/>
    </source>
</evidence>
<dbReference type="RefSeq" id="WP_145243294.1">
    <property type="nucleotide sequence ID" value="NZ_CP036273.1"/>
</dbReference>
<dbReference type="EMBL" id="CP036273">
    <property type="protein sequence ID" value="QDU23200.1"/>
    <property type="molecule type" value="Genomic_DNA"/>
</dbReference>
<dbReference type="Proteomes" id="UP000319576">
    <property type="component" value="Chromosome"/>
</dbReference>
<accession>A0A517Y0B4</accession>